<comment type="subunit">
    <text evidence="8">Heterooligomeric complex that forms two stacked rings.</text>
</comment>
<dbReference type="InterPro" id="IPR027409">
    <property type="entry name" value="GroEL-like_apical_dom_sf"/>
</dbReference>
<keyword evidence="6 7" id="KW-0143">Chaperone</keyword>
<comment type="caution">
    <text evidence="10">The sequence shown here is derived from an EMBL/GenBank/DDBJ whole genome shotgun (WGS) entry which is preliminary data.</text>
</comment>
<dbReference type="PROSITE" id="PS00995">
    <property type="entry name" value="TCP1_3"/>
    <property type="match status" value="1"/>
</dbReference>
<dbReference type="EMBL" id="JARPOI010000006">
    <property type="protein sequence ID" value="KAJ9178617.1"/>
    <property type="molecule type" value="Genomic_DNA"/>
</dbReference>
<dbReference type="SUPFAM" id="SSF52029">
    <property type="entry name" value="GroEL apical domain-like"/>
    <property type="match status" value="1"/>
</dbReference>
<gene>
    <name evidence="10" type="ORF">P3X46_010486</name>
</gene>
<dbReference type="Gene3D" id="3.50.7.10">
    <property type="entry name" value="GroEL"/>
    <property type="match status" value="2"/>
</dbReference>
<protein>
    <recommendedName>
        <fullName evidence="8">T-complex protein 1 subunit eta</fullName>
        <shortName evidence="8">TCP-1-eta</shortName>
    </recommendedName>
    <alternativeName>
        <fullName evidence="8">CCT-eta</fullName>
    </alternativeName>
</protein>
<dbReference type="Pfam" id="PF00118">
    <property type="entry name" value="Cpn60_TCP1"/>
    <property type="match status" value="2"/>
</dbReference>
<name>A0ABQ9MGK7_HEVBR</name>
<dbReference type="Proteomes" id="UP001174677">
    <property type="component" value="Chromosome 6"/>
</dbReference>
<evidence type="ECO:0000256" key="6">
    <source>
        <dbReference type="ARBA" id="ARBA00023186"/>
    </source>
</evidence>
<evidence type="ECO:0000256" key="4">
    <source>
        <dbReference type="ARBA" id="ARBA00022741"/>
    </source>
</evidence>
<comment type="subcellular location">
    <subcellularLocation>
        <location evidence="1 8">Cytoplasm</location>
    </subcellularLocation>
</comment>
<dbReference type="PROSITE" id="PS00751">
    <property type="entry name" value="TCP1_2"/>
    <property type="match status" value="1"/>
</dbReference>
<proteinExistence type="inferred from homology"/>
<dbReference type="Gene3D" id="3.30.260.10">
    <property type="entry name" value="TCP-1-like chaperonin intermediate domain"/>
    <property type="match status" value="2"/>
</dbReference>
<dbReference type="InterPro" id="IPR012720">
    <property type="entry name" value="Chap_CCT_eta"/>
</dbReference>
<accession>A0ABQ9MGK7</accession>
<evidence type="ECO:0000256" key="2">
    <source>
        <dbReference type="ARBA" id="ARBA00008020"/>
    </source>
</evidence>
<comment type="similarity">
    <text evidence="2 7">Belongs to the TCP-1 chaperonin family.</text>
</comment>
<dbReference type="PRINTS" id="PR00304">
    <property type="entry name" value="TCOMPLEXTCP1"/>
</dbReference>
<dbReference type="SUPFAM" id="SSF48592">
    <property type="entry name" value="GroEL equatorial domain-like"/>
    <property type="match status" value="1"/>
</dbReference>
<feature type="region of interest" description="Disordered" evidence="9">
    <location>
        <begin position="454"/>
        <end position="487"/>
    </location>
</feature>
<evidence type="ECO:0000256" key="9">
    <source>
        <dbReference type="SAM" id="MobiDB-lite"/>
    </source>
</evidence>
<dbReference type="PANTHER" id="PTHR11353">
    <property type="entry name" value="CHAPERONIN"/>
    <property type="match status" value="1"/>
</dbReference>
<comment type="function">
    <text evidence="8">Molecular chaperone; assists the folding of proteins upon ATP hydrolysis. Known to play a role, in vitro, in the folding of actin and tubulin.</text>
</comment>
<evidence type="ECO:0000256" key="7">
    <source>
        <dbReference type="RuleBase" id="RU004187"/>
    </source>
</evidence>
<dbReference type="InterPro" id="IPR027410">
    <property type="entry name" value="TCP-1-like_intermed_sf"/>
</dbReference>
<evidence type="ECO:0000256" key="8">
    <source>
        <dbReference type="RuleBase" id="RU365042"/>
    </source>
</evidence>
<keyword evidence="5 7" id="KW-0067">ATP-binding</keyword>
<keyword evidence="11" id="KW-1185">Reference proteome</keyword>
<organism evidence="10 11">
    <name type="scientific">Hevea brasiliensis</name>
    <name type="common">Para rubber tree</name>
    <name type="synonym">Siphonia brasiliensis</name>
    <dbReference type="NCBI Taxonomy" id="3981"/>
    <lineage>
        <taxon>Eukaryota</taxon>
        <taxon>Viridiplantae</taxon>
        <taxon>Streptophyta</taxon>
        <taxon>Embryophyta</taxon>
        <taxon>Tracheophyta</taxon>
        <taxon>Spermatophyta</taxon>
        <taxon>Magnoliopsida</taxon>
        <taxon>eudicotyledons</taxon>
        <taxon>Gunneridae</taxon>
        <taxon>Pentapetalae</taxon>
        <taxon>rosids</taxon>
        <taxon>fabids</taxon>
        <taxon>Malpighiales</taxon>
        <taxon>Euphorbiaceae</taxon>
        <taxon>Crotonoideae</taxon>
        <taxon>Micrandreae</taxon>
        <taxon>Hevea</taxon>
    </lineage>
</organism>
<dbReference type="Gene3D" id="1.10.560.10">
    <property type="entry name" value="GroEL-like equatorial domain"/>
    <property type="match status" value="2"/>
</dbReference>
<evidence type="ECO:0000256" key="3">
    <source>
        <dbReference type="ARBA" id="ARBA00022490"/>
    </source>
</evidence>
<feature type="compositionally biased region" description="Low complexity" evidence="9">
    <location>
        <begin position="456"/>
        <end position="468"/>
    </location>
</feature>
<dbReference type="InterPro" id="IPR002194">
    <property type="entry name" value="Chaperonin_TCP-1_CS"/>
</dbReference>
<evidence type="ECO:0000256" key="5">
    <source>
        <dbReference type="ARBA" id="ARBA00022840"/>
    </source>
</evidence>
<dbReference type="PROSITE" id="PS00750">
    <property type="entry name" value="TCP1_1"/>
    <property type="match status" value="1"/>
</dbReference>
<keyword evidence="4 7" id="KW-0547">Nucleotide-binding</keyword>
<dbReference type="SUPFAM" id="SSF54849">
    <property type="entry name" value="GroEL-intermediate domain like"/>
    <property type="match status" value="1"/>
</dbReference>
<evidence type="ECO:0000313" key="11">
    <source>
        <dbReference type="Proteomes" id="UP001174677"/>
    </source>
</evidence>
<keyword evidence="3 8" id="KW-0963">Cytoplasm</keyword>
<reference evidence="10" key="1">
    <citation type="journal article" date="2023" name="Plant Biotechnol. J.">
        <title>Chromosome-level wild Hevea brasiliensis genome provides new tools for genomic-assisted breeding and valuable loci to elevate rubber yield.</title>
        <authorList>
            <person name="Cheng H."/>
            <person name="Song X."/>
            <person name="Hu Y."/>
            <person name="Wu T."/>
            <person name="Yang Q."/>
            <person name="An Z."/>
            <person name="Feng S."/>
            <person name="Deng Z."/>
            <person name="Wu W."/>
            <person name="Zeng X."/>
            <person name="Tu M."/>
            <person name="Wang X."/>
            <person name="Huang H."/>
        </authorList>
    </citation>
    <scope>NUCLEOTIDE SEQUENCE</scope>
    <source>
        <strain evidence="10">MT/VB/25A 57/8</strain>
    </source>
</reference>
<evidence type="ECO:0000313" key="10">
    <source>
        <dbReference type="EMBL" id="KAJ9178617.1"/>
    </source>
</evidence>
<dbReference type="InterPro" id="IPR027413">
    <property type="entry name" value="GROEL-like_equatorial_sf"/>
</dbReference>
<dbReference type="InterPro" id="IPR017998">
    <property type="entry name" value="Chaperone_TCP-1"/>
</dbReference>
<dbReference type="InterPro" id="IPR002423">
    <property type="entry name" value="Cpn60/GroEL/TCP-1"/>
</dbReference>
<sequence>MAAMLQPQIILLKEGTDTSQGKAQLVSNINACTAVADVVRTTLGPRGMDKLIHDDKGSVTISNDGATIMKLLDIVHPAAKILVDIAKSQDSEVGDGTTTVVLLAAEFLKEAKPFVEDGVHPQNLIRSYRTACYLAIEKIKELAVSIEGKSMEEKKSLLAKCATTTLSSKLIGGEKEFFAQMVVDSVISIGNDDRLNMIGIKKVPGGNMQDSFLVNGVAFKKTFSYAGLNNNQRNPSQYQSIVDAEWNIIYEKLDKCVQSGAKVVLSRLAIGDLATQVLGTCEIFEEKQVGNERFNIFSGCPSGRTATIVLRGGADQFIEEAERSLHDAIMIVRRALKNSTVVAGGGAIDAACCIIAGKSQLFINSYAKALEVIPRQLCDNAGFDATDVLNKLRQKHALPSGEGASFGVDINTGGIADSFANFVWEPAVVKINAINAATEAACLVLSVDETVKNPKSESAQGEAAASAMGGRGGGAAFRGRGRGMRRR</sequence>
<evidence type="ECO:0000256" key="1">
    <source>
        <dbReference type="ARBA" id="ARBA00004496"/>
    </source>
</evidence>
<dbReference type="CDD" id="cd03340">
    <property type="entry name" value="TCP1_eta"/>
    <property type="match status" value="1"/>
</dbReference>